<dbReference type="Proteomes" id="UP000192330">
    <property type="component" value="Unassembled WGS sequence"/>
</dbReference>
<accession>A0A1W2BX01</accession>
<protein>
    <submittedName>
        <fullName evidence="1">Uncharacterized protein</fullName>
    </submittedName>
</protein>
<reference evidence="1 2" key="1">
    <citation type="submission" date="2017-04" db="EMBL/GenBank/DDBJ databases">
        <authorList>
            <person name="Afonso C.L."/>
            <person name="Miller P.J."/>
            <person name="Scott M.A."/>
            <person name="Spackman E."/>
            <person name="Goraichik I."/>
            <person name="Dimitrov K.M."/>
            <person name="Suarez D.L."/>
            <person name="Swayne D.E."/>
        </authorList>
    </citation>
    <scope>NUCLEOTIDE SEQUENCE [LARGE SCALE GENOMIC DNA]</scope>
    <source>
        <strain evidence="1 2">CGMCC 1.12644</strain>
    </source>
</reference>
<organism evidence="1 2">
    <name type="scientific">Primorskyibacter flagellatus</name>
    <dbReference type="NCBI Taxonomy" id="1387277"/>
    <lineage>
        <taxon>Bacteria</taxon>
        <taxon>Pseudomonadati</taxon>
        <taxon>Pseudomonadota</taxon>
        <taxon>Alphaproteobacteria</taxon>
        <taxon>Rhodobacterales</taxon>
        <taxon>Roseobacteraceae</taxon>
        <taxon>Primorskyibacter</taxon>
    </lineage>
</organism>
<dbReference type="EMBL" id="FWYD01000005">
    <property type="protein sequence ID" value="SMC77048.1"/>
    <property type="molecule type" value="Genomic_DNA"/>
</dbReference>
<dbReference type="SUPFAM" id="SSF52540">
    <property type="entry name" value="P-loop containing nucleoside triphosphate hydrolases"/>
    <property type="match status" value="1"/>
</dbReference>
<dbReference type="AlphaFoldDB" id="A0A1W2BX01"/>
<evidence type="ECO:0000313" key="1">
    <source>
        <dbReference type="EMBL" id="SMC77048.1"/>
    </source>
</evidence>
<dbReference type="InterPro" id="IPR027417">
    <property type="entry name" value="P-loop_NTPase"/>
</dbReference>
<dbReference type="OrthoDB" id="9830441at2"/>
<gene>
    <name evidence="1" type="ORF">SAMN06295998_10530</name>
</gene>
<keyword evidence="2" id="KW-1185">Reference proteome</keyword>
<name>A0A1W2BX01_9RHOB</name>
<sequence>MKQRLALAVEAPIIRRDEPLISLDVQSCELMQEEIIRLTTALCPTVLCGKHSVDEGLILGDRLVLTSPRPGRFHEDALLPFAADQSITQLQAHSEFHTLRNQICGQLRETVLNDSSSDFFGRRENGVLQH</sequence>
<proteinExistence type="predicted"/>
<dbReference type="STRING" id="1387277.SAMN06295998_10530"/>
<evidence type="ECO:0000313" key="2">
    <source>
        <dbReference type="Proteomes" id="UP000192330"/>
    </source>
</evidence>
<dbReference type="RefSeq" id="WP_084352772.1">
    <property type="nucleotide sequence ID" value="NZ_FWYD01000005.1"/>
</dbReference>